<dbReference type="EC" id="2.4.-.-" evidence="10"/>
<evidence type="ECO:0000256" key="1">
    <source>
        <dbReference type="ARBA" id="ARBA00004651"/>
    </source>
</evidence>
<protein>
    <submittedName>
        <fullName evidence="10">ArnT family glycosyltransferase</fullName>
        <ecNumber evidence="10">2.4.-.-</ecNumber>
    </submittedName>
</protein>
<evidence type="ECO:0000313" key="11">
    <source>
        <dbReference type="Proteomes" id="UP001597532"/>
    </source>
</evidence>
<evidence type="ECO:0000256" key="3">
    <source>
        <dbReference type="ARBA" id="ARBA00022676"/>
    </source>
</evidence>
<feature type="domain" description="PI-PLC Y-box" evidence="9">
    <location>
        <begin position="325"/>
        <end position="374"/>
    </location>
</feature>
<keyword evidence="5 8" id="KW-0812">Transmembrane</keyword>
<dbReference type="PANTHER" id="PTHR33908:SF3">
    <property type="entry name" value="UNDECAPRENYL PHOSPHATE-ALPHA-4-AMINO-4-DEOXY-L-ARABINOSE ARABINOSYL TRANSFERASE"/>
    <property type="match status" value="1"/>
</dbReference>
<dbReference type="Pfam" id="PF13231">
    <property type="entry name" value="PMT_2"/>
    <property type="match status" value="1"/>
</dbReference>
<evidence type="ECO:0000256" key="4">
    <source>
        <dbReference type="ARBA" id="ARBA00022679"/>
    </source>
</evidence>
<feature type="transmembrane region" description="Helical" evidence="8">
    <location>
        <begin position="207"/>
        <end position="228"/>
    </location>
</feature>
<dbReference type="Proteomes" id="UP001597532">
    <property type="component" value="Unassembled WGS sequence"/>
</dbReference>
<evidence type="ECO:0000256" key="5">
    <source>
        <dbReference type="ARBA" id="ARBA00022692"/>
    </source>
</evidence>
<feature type="transmembrane region" description="Helical" evidence="8">
    <location>
        <begin position="350"/>
        <end position="368"/>
    </location>
</feature>
<accession>A0ABW5VEK5</accession>
<keyword evidence="6 8" id="KW-1133">Transmembrane helix</keyword>
<dbReference type="InterPro" id="IPR050297">
    <property type="entry name" value="LipidA_mod_glycosyltrf_83"/>
</dbReference>
<gene>
    <name evidence="10" type="ORF">ACFS1K_09785</name>
</gene>
<feature type="transmembrane region" description="Helical" evidence="8">
    <location>
        <begin position="12"/>
        <end position="35"/>
    </location>
</feature>
<keyword evidence="7 8" id="KW-0472">Membrane</keyword>
<sequence>MEAIVSRITTFRYYFLFLSLVFILLISGIGSYGLAETSEARYAEISREMFRSGDYIHPELLGIYHYHKPPLTYYITTLGYRIFGVNEFGARFFLQIAVVLQLLFVYGIANLLFKNKKIAFVSGLIYFSMPIVLLSSRNLTTDAYLTTLILGAIYFWQYYTLKRTFFALYLFYILTAFGLLTKGPVALIFIFTYILTYKILFRESYKMNFHHILGFILCLLLGGSWYFFVLMDNPKLWNYFMEKQLFSRVVLESFHRSKPFWYYIPLVMGLLFPWWLPLLGRYRRKLPIFFRAGKETKLFLYSSIFSLIIFSVFSNKLIFYILPMFWMLAIFLSAQLFRTGNRVRTILNKAFLYFLIVLYIAILCGWLLKPEFIRISYGTVIHESISVAAFMGIYFVVNKNAPFKPAILAASFNAGLLVTATSMLSYNSEAINSTNEMVNFITNETSQRESTIVVYDYLLSSIPFYTLSTQITLKSSHNTTDREVMFQHDSLWRKNLWDMMDDRMIARMDSLSYKPNTFLLIRKKRPLTKNLKFLENHFKYRKEYSKWWILYNH</sequence>
<evidence type="ECO:0000256" key="6">
    <source>
        <dbReference type="ARBA" id="ARBA00022989"/>
    </source>
</evidence>
<dbReference type="EMBL" id="JBHUOK010000030">
    <property type="protein sequence ID" value="MFD2790053.1"/>
    <property type="molecule type" value="Genomic_DNA"/>
</dbReference>
<evidence type="ECO:0000259" key="9">
    <source>
        <dbReference type="PROSITE" id="PS50008"/>
    </source>
</evidence>
<evidence type="ECO:0000256" key="7">
    <source>
        <dbReference type="ARBA" id="ARBA00023136"/>
    </source>
</evidence>
<name>A0ABW5VEK5_9FLAO</name>
<dbReference type="PANTHER" id="PTHR33908">
    <property type="entry name" value="MANNOSYLTRANSFERASE YKCB-RELATED"/>
    <property type="match status" value="1"/>
</dbReference>
<evidence type="ECO:0000256" key="2">
    <source>
        <dbReference type="ARBA" id="ARBA00022475"/>
    </source>
</evidence>
<organism evidence="10 11">
    <name type="scientific">Arenibacter antarcticus</name>
    <dbReference type="NCBI Taxonomy" id="2040469"/>
    <lineage>
        <taxon>Bacteria</taxon>
        <taxon>Pseudomonadati</taxon>
        <taxon>Bacteroidota</taxon>
        <taxon>Flavobacteriia</taxon>
        <taxon>Flavobacteriales</taxon>
        <taxon>Flavobacteriaceae</taxon>
        <taxon>Arenibacter</taxon>
    </lineage>
</organism>
<keyword evidence="2" id="KW-1003">Cell membrane</keyword>
<dbReference type="PROSITE" id="PS50008">
    <property type="entry name" value="PIPLC_Y_DOMAIN"/>
    <property type="match status" value="1"/>
</dbReference>
<evidence type="ECO:0000256" key="8">
    <source>
        <dbReference type="SAM" id="Phobius"/>
    </source>
</evidence>
<dbReference type="GO" id="GO:0016757">
    <property type="term" value="F:glycosyltransferase activity"/>
    <property type="evidence" value="ECO:0007669"/>
    <property type="project" value="UniProtKB-KW"/>
</dbReference>
<evidence type="ECO:0000313" key="10">
    <source>
        <dbReference type="EMBL" id="MFD2790053.1"/>
    </source>
</evidence>
<keyword evidence="4 10" id="KW-0808">Transferase</keyword>
<keyword evidence="3 10" id="KW-0328">Glycosyltransferase</keyword>
<feature type="transmembrane region" description="Helical" evidence="8">
    <location>
        <begin position="298"/>
        <end position="314"/>
    </location>
</feature>
<reference evidence="11" key="1">
    <citation type="journal article" date="2019" name="Int. J. Syst. Evol. Microbiol.">
        <title>The Global Catalogue of Microorganisms (GCM) 10K type strain sequencing project: providing services to taxonomists for standard genome sequencing and annotation.</title>
        <authorList>
            <consortium name="The Broad Institute Genomics Platform"/>
            <consortium name="The Broad Institute Genome Sequencing Center for Infectious Disease"/>
            <person name="Wu L."/>
            <person name="Ma J."/>
        </authorList>
    </citation>
    <scope>NUCLEOTIDE SEQUENCE [LARGE SCALE GENOMIC DNA]</scope>
    <source>
        <strain evidence="11">KCTC 52924</strain>
    </source>
</reference>
<feature type="transmembrane region" description="Helical" evidence="8">
    <location>
        <begin position="260"/>
        <end position="278"/>
    </location>
</feature>
<feature type="transmembrane region" description="Helical" evidence="8">
    <location>
        <begin position="92"/>
        <end position="112"/>
    </location>
</feature>
<comment type="caution">
    <text evidence="10">The sequence shown here is derived from an EMBL/GenBank/DDBJ whole genome shotgun (WGS) entry which is preliminary data.</text>
</comment>
<feature type="transmembrane region" description="Helical" evidence="8">
    <location>
        <begin position="165"/>
        <end position="195"/>
    </location>
</feature>
<dbReference type="InterPro" id="IPR038731">
    <property type="entry name" value="RgtA/B/C-like"/>
</dbReference>
<dbReference type="InterPro" id="IPR001711">
    <property type="entry name" value="PLipase_C_Pinositol-sp_Y"/>
</dbReference>
<dbReference type="RefSeq" id="WP_251805923.1">
    <property type="nucleotide sequence ID" value="NZ_CP166679.1"/>
</dbReference>
<feature type="transmembrane region" description="Helical" evidence="8">
    <location>
        <begin position="380"/>
        <end position="397"/>
    </location>
</feature>
<feature type="transmembrane region" description="Helical" evidence="8">
    <location>
        <begin position="406"/>
        <end position="426"/>
    </location>
</feature>
<comment type="subcellular location">
    <subcellularLocation>
        <location evidence="1">Cell membrane</location>
        <topology evidence="1">Multi-pass membrane protein</topology>
    </subcellularLocation>
</comment>
<feature type="transmembrane region" description="Helical" evidence="8">
    <location>
        <begin position="143"/>
        <end position="159"/>
    </location>
</feature>
<keyword evidence="11" id="KW-1185">Reference proteome</keyword>
<proteinExistence type="predicted"/>